<dbReference type="Proteomes" id="UP000287168">
    <property type="component" value="Unassembled WGS sequence"/>
</dbReference>
<name>A0A3S3W9I3_9RHOB</name>
<protein>
    <submittedName>
        <fullName evidence="1">Uncharacterized protein</fullName>
    </submittedName>
</protein>
<dbReference type="EMBL" id="SBLC01000125">
    <property type="protein sequence ID" value="RWY33882.1"/>
    <property type="molecule type" value="Genomic_DNA"/>
</dbReference>
<dbReference type="RefSeq" id="WP_128491079.1">
    <property type="nucleotide sequence ID" value="NZ_JBHRVN010000008.1"/>
</dbReference>
<reference evidence="1 2" key="1">
    <citation type="journal article" date="2015" name="Int. J. Syst. Evol. Microbiol.">
        <title>Gemmobacter intermedius sp. nov., isolated from a white stork (Ciconia ciconia).</title>
        <authorList>
            <person name="Kampfer P."/>
            <person name="Jerzak L."/>
            <person name="Wilharm G."/>
            <person name="Golke J."/>
            <person name="Busse H.J."/>
            <person name="Glaeser S.P."/>
        </authorList>
    </citation>
    <scope>NUCLEOTIDE SEQUENCE [LARGE SCALE GENOMIC DNA]</scope>
    <source>
        <strain evidence="1 2">119/4</strain>
    </source>
</reference>
<comment type="caution">
    <text evidence="1">The sequence shown here is derived from an EMBL/GenBank/DDBJ whole genome shotgun (WGS) entry which is preliminary data.</text>
</comment>
<organism evidence="1 2">
    <name type="scientific">Falsigemmobacter intermedius</name>
    <dbReference type="NCBI Taxonomy" id="1553448"/>
    <lineage>
        <taxon>Bacteria</taxon>
        <taxon>Pseudomonadati</taxon>
        <taxon>Pseudomonadota</taxon>
        <taxon>Alphaproteobacteria</taxon>
        <taxon>Rhodobacterales</taxon>
        <taxon>Paracoccaceae</taxon>
        <taxon>Falsigemmobacter</taxon>
    </lineage>
</organism>
<dbReference type="AlphaFoldDB" id="A0A3S3W9I3"/>
<sequence length="97" mass="10555">MTKAEIIAAVAEILSKLTDDHARADALLEAYNAIEPRSIRGDKASRFKGADLGFGPIIARRLRAAGRGEMIFTRSGINSAVNFHPIEVLLHIIKGCR</sequence>
<proteinExistence type="predicted"/>
<accession>A0A3S3W9I3</accession>
<gene>
    <name evidence="1" type="ORF">EP867_19495</name>
</gene>
<evidence type="ECO:0000313" key="1">
    <source>
        <dbReference type="EMBL" id="RWY33882.1"/>
    </source>
</evidence>
<evidence type="ECO:0000313" key="2">
    <source>
        <dbReference type="Proteomes" id="UP000287168"/>
    </source>
</evidence>
<keyword evidence="2" id="KW-1185">Reference proteome</keyword>